<gene>
    <name evidence="9" type="ORF">H9815_03960</name>
</gene>
<dbReference type="Pfam" id="PF02836">
    <property type="entry name" value="Glyco_hydro_2_C"/>
    <property type="match status" value="1"/>
</dbReference>
<accession>A0A9D2EC51</accession>
<dbReference type="Proteomes" id="UP000824037">
    <property type="component" value="Unassembled WGS sequence"/>
</dbReference>
<evidence type="ECO:0000259" key="7">
    <source>
        <dbReference type="Pfam" id="PF02836"/>
    </source>
</evidence>
<comment type="similarity">
    <text evidence="2">Belongs to the glycosyl hydrolase 2 family.</text>
</comment>
<keyword evidence="4" id="KW-0378">Hydrolase</keyword>
<dbReference type="InterPro" id="IPR008979">
    <property type="entry name" value="Galactose-bd-like_sf"/>
</dbReference>
<feature type="region of interest" description="Disordered" evidence="6">
    <location>
        <begin position="1"/>
        <end position="44"/>
    </location>
</feature>
<dbReference type="EC" id="3.2.1.23" evidence="3"/>
<dbReference type="PROSITE" id="PS00719">
    <property type="entry name" value="GLYCOSYL_HYDROL_F2_1"/>
    <property type="match status" value="1"/>
</dbReference>
<dbReference type="AlphaFoldDB" id="A0A9D2EC51"/>
<dbReference type="InterPro" id="IPR036156">
    <property type="entry name" value="Beta-gal/glucu_dom_sf"/>
</dbReference>
<dbReference type="Pfam" id="PF02837">
    <property type="entry name" value="Glyco_hydro_2_N"/>
    <property type="match status" value="1"/>
</dbReference>
<dbReference type="GO" id="GO:0009341">
    <property type="term" value="C:beta-galactosidase complex"/>
    <property type="evidence" value="ECO:0007669"/>
    <property type="project" value="TreeGrafter"/>
</dbReference>
<evidence type="ECO:0000256" key="2">
    <source>
        <dbReference type="ARBA" id="ARBA00007401"/>
    </source>
</evidence>
<dbReference type="SUPFAM" id="SSF51445">
    <property type="entry name" value="(Trans)glycosidases"/>
    <property type="match status" value="1"/>
</dbReference>
<protein>
    <recommendedName>
        <fullName evidence="3">beta-galactosidase</fullName>
        <ecNumber evidence="3">3.2.1.23</ecNumber>
    </recommendedName>
</protein>
<dbReference type="EMBL" id="DXBY01000063">
    <property type="protein sequence ID" value="HIZ34909.1"/>
    <property type="molecule type" value="Genomic_DNA"/>
</dbReference>
<evidence type="ECO:0000256" key="5">
    <source>
        <dbReference type="ARBA" id="ARBA00023295"/>
    </source>
</evidence>
<dbReference type="GO" id="GO:0004565">
    <property type="term" value="F:beta-galactosidase activity"/>
    <property type="evidence" value="ECO:0007669"/>
    <property type="project" value="UniProtKB-EC"/>
</dbReference>
<feature type="non-terminal residue" evidence="9">
    <location>
        <position position="689"/>
    </location>
</feature>
<dbReference type="SUPFAM" id="SSF49303">
    <property type="entry name" value="beta-Galactosidase/glucuronidase domain"/>
    <property type="match status" value="2"/>
</dbReference>
<dbReference type="InterPro" id="IPR006104">
    <property type="entry name" value="Glyco_hydro_2_N"/>
</dbReference>
<dbReference type="InterPro" id="IPR023230">
    <property type="entry name" value="Glyco_hydro_2_CS"/>
</dbReference>
<proteinExistence type="inferred from homology"/>
<dbReference type="Gene3D" id="2.60.40.10">
    <property type="entry name" value="Immunoglobulins"/>
    <property type="match status" value="2"/>
</dbReference>
<keyword evidence="5" id="KW-0326">Glycosidase</keyword>
<evidence type="ECO:0000256" key="6">
    <source>
        <dbReference type="SAM" id="MobiDB-lite"/>
    </source>
</evidence>
<reference evidence="9" key="1">
    <citation type="journal article" date="2021" name="PeerJ">
        <title>Extensive microbial diversity within the chicken gut microbiome revealed by metagenomics and culture.</title>
        <authorList>
            <person name="Gilroy R."/>
            <person name="Ravi A."/>
            <person name="Getino M."/>
            <person name="Pursley I."/>
            <person name="Horton D.L."/>
            <person name="Alikhan N.F."/>
            <person name="Baker D."/>
            <person name="Gharbi K."/>
            <person name="Hall N."/>
            <person name="Watson M."/>
            <person name="Adriaenssens E.M."/>
            <person name="Foster-Nyarko E."/>
            <person name="Jarju S."/>
            <person name="Secka A."/>
            <person name="Antonio M."/>
            <person name="Oren A."/>
            <person name="Chaudhuri R.R."/>
            <person name="La Ragione R."/>
            <person name="Hildebrand F."/>
            <person name="Pallen M.J."/>
        </authorList>
    </citation>
    <scope>NUCLEOTIDE SEQUENCE</scope>
    <source>
        <strain evidence="9">ChiGjej4B4-7305</strain>
    </source>
</reference>
<dbReference type="PANTHER" id="PTHR46323:SF2">
    <property type="entry name" value="BETA-GALACTOSIDASE"/>
    <property type="match status" value="1"/>
</dbReference>
<evidence type="ECO:0000256" key="3">
    <source>
        <dbReference type="ARBA" id="ARBA00012756"/>
    </source>
</evidence>
<dbReference type="InterPro" id="IPR023232">
    <property type="entry name" value="Glyco_hydro_2_AS"/>
</dbReference>
<feature type="domain" description="Glycoside hydrolase family 2 catalytic" evidence="7">
    <location>
        <begin position="333"/>
        <end position="626"/>
    </location>
</feature>
<dbReference type="PRINTS" id="PR00132">
    <property type="entry name" value="GLHYDRLASE2"/>
</dbReference>
<evidence type="ECO:0000259" key="8">
    <source>
        <dbReference type="Pfam" id="PF02837"/>
    </source>
</evidence>
<dbReference type="Gene3D" id="3.20.20.80">
    <property type="entry name" value="Glycosidases"/>
    <property type="match status" value="1"/>
</dbReference>
<dbReference type="InterPro" id="IPR013783">
    <property type="entry name" value="Ig-like_fold"/>
</dbReference>
<dbReference type="InterPro" id="IPR006101">
    <property type="entry name" value="Glyco_hydro_2"/>
</dbReference>
<reference evidence="9" key="2">
    <citation type="submission" date="2021-04" db="EMBL/GenBank/DDBJ databases">
        <authorList>
            <person name="Gilroy R."/>
        </authorList>
    </citation>
    <scope>NUCLEOTIDE SEQUENCE</scope>
    <source>
        <strain evidence="9">ChiGjej4B4-7305</strain>
    </source>
</reference>
<dbReference type="GO" id="GO:0005990">
    <property type="term" value="P:lactose catabolic process"/>
    <property type="evidence" value="ECO:0007669"/>
    <property type="project" value="TreeGrafter"/>
</dbReference>
<comment type="caution">
    <text evidence="9">The sequence shown here is derived from an EMBL/GenBank/DDBJ whole genome shotgun (WGS) entry which is preliminary data.</text>
</comment>
<feature type="domain" description="Glycosyl hydrolases family 2 sugar binding" evidence="8">
    <location>
        <begin position="59"/>
        <end position="240"/>
    </location>
</feature>
<dbReference type="InterPro" id="IPR017853">
    <property type="entry name" value="GH"/>
</dbReference>
<dbReference type="InterPro" id="IPR050347">
    <property type="entry name" value="Bact_Beta-galactosidase"/>
</dbReference>
<evidence type="ECO:0000256" key="1">
    <source>
        <dbReference type="ARBA" id="ARBA00001412"/>
    </source>
</evidence>
<evidence type="ECO:0000313" key="10">
    <source>
        <dbReference type="Proteomes" id="UP000824037"/>
    </source>
</evidence>
<dbReference type="SUPFAM" id="SSF49785">
    <property type="entry name" value="Galactose-binding domain-like"/>
    <property type="match status" value="1"/>
</dbReference>
<feature type="compositionally biased region" description="Polar residues" evidence="6">
    <location>
        <begin position="18"/>
        <end position="37"/>
    </location>
</feature>
<dbReference type="PROSITE" id="PS00608">
    <property type="entry name" value="GLYCOSYL_HYDROL_F2_2"/>
    <property type="match status" value="1"/>
</dbReference>
<dbReference type="Gene3D" id="2.60.120.260">
    <property type="entry name" value="Galactose-binding domain-like"/>
    <property type="match status" value="1"/>
</dbReference>
<comment type="catalytic activity">
    <reaction evidence="1">
        <text>Hydrolysis of terminal non-reducing beta-D-galactose residues in beta-D-galactosides.</text>
        <dbReference type="EC" id="3.2.1.23"/>
    </reaction>
</comment>
<sequence length="689" mass="75421">MTPSPTPQRTCFVPDAPQSAQPNPHATSRPQSHTSFAPGSGTLVPARSALRGDAGRLDLSGPWQFRLLPAVPGTPGALAALPEHESAESFAAPDYDDAGWDTIAVPGHWVLTGEGAYGQPIYTNVQYPFPIDPPHVPDENPTGDYRRTLTVPEDWTTTGRILLRFDGVESFFWLWVNGTLIGSAAGSRLAHEFDITEATHAGENTVAVRVAQWSAGSYLEDQDQWWLPGIFREVTALHRPAGGLEDVWLDADRDPDTGEGSLVPEITATAEAFPVRLRIPALDVDVEWSTPDEVAPIAVGPVPAWSAEDPVLHETTVSSAVESITLQVGFRRVEIVGDQFLVNGRRVVFSGMNRHETHPDRGRVFDEADARADLELMKQHNVNAIRTSHYPPHPRLLDLADELGLWVVLECDLETHGFTTGGWEANPSDDPRWREAYLDRITRTVERDKNHPSVVMWSLGNESGTGANLAAMAEWIHHRDPSRPVHYEGDYTGAYTDVYSRMYAKVAETASIADSDDHTPLLGCSVAESARQRTKPFVHCEYAHAMGNGPGALMEYRELVDRHPRLHGGFIWEWRDHGIRTRTAEGVEYFGYGGDFGEVVHDGNFVMDGMVLSDSTPTPGLAEFAAVEAPVLLRRAGLGVVEVRSRYHSIDTSHLELRWRVEDAGHEVLSGAGAVADDGGTSVPPGGLA</sequence>
<dbReference type="PANTHER" id="PTHR46323">
    <property type="entry name" value="BETA-GALACTOSIDASE"/>
    <property type="match status" value="1"/>
</dbReference>
<evidence type="ECO:0000256" key="4">
    <source>
        <dbReference type="ARBA" id="ARBA00022801"/>
    </source>
</evidence>
<dbReference type="InterPro" id="IPR006103">
    <property type="entry name" value="Glyco_hydro_2_cat"/>
</dbReference>
<organism evidence="9 10">
    <name type="scientific">Candidatus Ruania gallistercoris</name>
    <dbReference type="NCBI Taxonomy" id="2838746"/>
    <lineage>
        <taxon>Bacteria</taxon>
        <taxon>Bacillati</taxon>
        <taxon>Actinomycetota</taxon>
        <taxon>Actinomycetes</taxon>
        <taxon>Micrococcales</taxon>
        <taxon>Ruaniaceae</taxon>
        <taxon>Ruania</taxon>
    </lineage>
</organism>
<evidence type="ECO:0000313" key="9">
    <source>
        <dbReference type="EMBL" id="HIZ34909.1"/>
    </source>
</evidence>
<name>A0A9D2EC51_9MICO</name>